<evidence type="ECO:0000256" key="2">
    <source>
        <dbReference type="ARBA" id="ARBA00004196"/>
    </source>
</evidence>
<feature type="binding site" evidence="7">
    <location>
        <position position="486"/>
    </location>
    <ligand>
        <name>Mg(2+)</name>
        <dbReference type="ChEBI" id="CHEBI:18420"/>
    </ligand>
</feature>
<protein>
    <submittedName>
        <fullName evidence="8">Hydrogenase large subunit</fullName>
    </submittedName>
</protein>
<comment type="subcellular location">
    <subcellularLocation>
        <location evidence="2">Cell envelope</location>
    </subcellularLocation>
</comment>
<comment type="caution">
    <text evidence="8">The sequence shown here is derived from an EMBL/GenBank/DDBJ whole genome shotgun (WGS) entry which is preliminary data.</text>
</comment>
<dbReference type="InterPro" id="IPR029014">
    <property type="entry name" value="NiFe-Hase_large"/>
</dbReference>
<feature type="binding site" evidence="7">
    <location>
        <position position="72"/>
    </location>
    <ligand>
        <name>Ni(2+)</name>
        <dbReference type="ChEBI" id="CHEBI:49786"/>
    </ligand>
</feature>
<dbReference type="EMBL" id="BSFH01000022">
    <property type="protein sequence ID" value="GLK63802.1"/>
    <property type="molecule type" value="Genomic_DNA"/>
</dbReference>
<gene>
    <name evidence="8" type="primary">hupV</name>
    <name evidence="8" type="ORF">GCM10017635_12730</name>
</gene>
<dbReference type="PROSITE" id="PS00507">
    <property type="entry name" value="NI_HGENASE_L_1"/>
    <property type="match status" value="1"/>
</dbReference>
<accession>A0AAD3NXN0</accession>
<dbReference type="InterPro" id="IPR001501">
    <property type="entry name" value="Ni-dep_hyd_lsu"/>
</dbReference>
<keyword evidence="4 7" id="KW-0533">Nickel</keyword>
<evidence type="ECO:0000256" key="3">
    <source>
        <dbReference type="ARBA" id="ARBA00009292"/>
    </source>
</evidence>
<keyword evidence="7" id="KW-0460">Magnesium</keyword>
<dbReference type="RefSeq" id="WP_271179465.1">
    <property type="nucleotide sequence ID" value="NZ_BSFH01000022.1"/>
</dbReference>
<evidence type="ECO:0000256" key="7">
    <source>
        <dbReference type="PIRSR" id="PIRSR601501-1"/>
    </source>
</evidence>
<dbReference type="GO" id="GO:0016151">
    <property type="term" value="F:nickel cation binding"/>
    <property type="evidence" value="ECO:0007669"/>
    <property type="project" value="InterPro"/>
</dbReference>
<keyword evidence="6" id="KW-0560">Oxidoreductase</keyword>
<evidence type="ECO:0000256" key="6">
    <source>
        <dbReference type="ARBA" id="ARBA00023002"/>
    </source>
</evidence>
<keyword evidence="7" id="KW-0408">Iron</keyword>
<evidence type="ECO:0000256" key="1">
    <source>
        <dbReference type="ARBA" id="ARBA00001967"/>
    </source>
</evidence>
<dbReference type="Proteomes" id="UP001143349">
    <property type="component" value="Unassembled WGS sequence"/>
</dbReference>
<dbReference type="PANTHER" id="PTHR42958">
    <property type="entry name" value="HYDROGENASE-2 LARGE CHAIN"/>
    <property type="match status" value="1"/>
</dbReference>
<feature type="binding site" evidence="7">
    <location>
        <position position="431"/>
    </location>
    <ligand>
        <name>Mg(2+)</name>
        <dbReference type="ChEBI" id="CHEBI:18420"/>
    </ligand>
</feature>
<reference evidence="8" key="1">
    <citation type="journal article" date="2014" name="Int. J. Syst. Evol. Microbiol.">
        <title>Complete genome sequence of Corynebacterium casei LMG S-19264T (=DSM 44701T), isolated from a smear-ripened cheese.</title>
        <authorList>
            <consortium name="US DOE Joint Genome Institute (JGI-PGF)"/>
            <person name="Walter F."/>
            <person name="Albersmeier A."/>
            <person name="Kalinowski J."/>
            <person name="Ruckert C."/>
        </authorList>
    </citation>
    <scope>NUCLEOTIDE SEQUENCE</scope>
    <source>
        <strain evidence="8">VKM B-2222</strain>
    </source>
</reference>
<comment type="cofactor">
    <cofactor evidence="7">
        <name>Fe cation</name>
        <dbReference type="ChEBI" id="CHEBI:24875"/>
    </cofactor>
</comment>
<comment type="similarity">
    <text evidence="3">Belongs to the [NiFe]/[NiFeSe] hydrogenase large subunit family.</text>
</comment>
<reference evidence="8" key="2">
    <citation type="submission" date="2023-01" db="EMBL/GenBank/DDBJ databases">
        <authorList>
            <person name="Sun Q."/>
            <person name="Evtushenko L."/>
        </authorList>
    </citation>
    <scope>NUCLEOTIDE SEQUENCE</scope>
    <source>
        <strain evidence="8">VKM B-2222</strain>
    </source>
</reference>
<keyword evidence="9" id="KW-1185">Reference proteome</keyword>
<evidence type="ECO:0000256" key="5">
    <source>
        <dbReference type="ARBA" id="ARBA00022723"/>
    </source>
</evidence>
<dbReference type="AlphaFoldDB" id="A0AAD3NXN0"/>
<dbReference type="Gene3D" id="1.10.645.10">
    <property type="entry name" value="Cytochrome-c3 Hydrogenase, chain B"/>
    <property type="match status" value="1"/>
</dbReference>
<evidence type="ECO:0000256" key="4">
    <source>
        <dbReference type="ARBA" id="ARBA00022596"/>
    </source>
</evidence>
<name>A0AAD3NXN0_9RHOB</name>
<feature type="binding site" evidence="7">
    <location>
        <position position="69"/>
    </location>
    <ligand>
        <name>Ni(2+)</name>
        <dbReference type="ChEBI" id="CHEBI:49786"/>
    </ligand>
</feature>
<dbReference type="GO" id="GO:0008901">
    <property type="term" value="F:ferredoxin hydrogenase activity"/>
    <property type="evidence" value="ECO:0007669"/>
    <property type="project" value="InterPro"/>
</dbReference>
<sequence length="486" mass="51602">MSGAGGETGQGQLIVGPFNRVEGDLEIRLDIAEGRVSAARINSPLYRGFERMLPGKDPRDALTIVPRICGICSISQSAAAARALAMAVGEVPEPQGERMAALIHAVENVSDHLMHFNLFFMPDFTRPQYQARGWYDRAVARFTAMEGSALKRAVEARAGLLHVLGLMAGKWPHTLAIQPGGVTRAPSERDRLRILASLTAFRRYLEDTVFGAAVEDFAALSSVPALMGWQGGDAGLFLSIAADLDLADLGRGSGRYLSFGAYPLEGGHGFAPGIWDGGAQPLDIAAISEDLSHSWMLGPAAHPAQGVTDPDEDMRDTAYSWCKAPRLAGRTMETGALARQVIDGHPLALDLVRDGNGGGGVLARVAGRLLELARSQILMEDLARGIVPEARFMAGPLKISDGIGEGLVEAARGALGHWLRIEGGRIASYQIVAPTTWNFSPRDAGGVPGPVEAALEGLAVQPGETTPLSVQHVVRSFDPCMVCTVH</sequence>
<dbReference type="PANTHER" id="PTHR42958:SF4">
    <property type="entry name" value="HYDROGENASE EXPRESSION_FORMATION PROTEIN HUPK"/>
    <property type="match status" value="1"/>
</dbReference>
<dbReference type="SUPFAM" id="SSF56762">
    <property type="entry name" value="HydB/Nqo4-like"/>
    <property type="match status" value="1"/>
</dbReference>
<organism evidence="8 9">
    <name type="scientific">Paracoccus kondratievae</name>
    <dbReference type="NCBI Taxonomy" id="135740"/>
    <lineage>
        <taxon>Bacteria</taxon>
        <taxon>Pseudomonadati</taxon>
        <taxon>Pseudomonadota</taxon>
        <taxon>Alphaproteobacteria</taxon>
        <taxon>Rhodobacterales</taxon>
        <taxon>Paracoccaceae</taxon>
        <taxon>Paracoccus</taxon>
    </lineage>
</organism>
<feature type="binding site" evidence="7">
    <location>
        <position position="72"/>
    </location>
    <ligand>
        <name>Fe cation</name>
        <dbReference type="ChEBI" id="CHEBI:24875"/>
    </ligand>
</feature>
<comment type="cofactor">
    <cofactor evidence="1 7">
        <name>Ni(2+)</name>
        <dbReference type="ChEBI" id="CHEBI:49786"/>
    </cofactor>
</comment>
<evidence type="ECO:0000313" key="8">
    <source>
        <dbReference type="EMBL" id="GLK63802.1"/>
    </source>
</evidence>
<feature type="binding site" evidence="7">
    <location>
        <position position="50"/>
    </location>
    <ligand>
        <name>Mg(2+)</name>
        <dbReference type="ChEBI" id="CHEBI:18420"/>
    </ligand>
</feature>
<dbReference type="InterPro" id="IPR050867">
    <property type="entry name" value="NiFe/NiFeSe_hydrgnase_LSU"/>
</dbReference>
<dbReference type="Pfam" id="PF00374">
    <property type="entry name" value="NiFeSe_Hases"/>
    <property type="match status" value="2"/>
</dbReference>
<proteinExistence type="inferred from homology"/>
<keyword evidence="5 7" id="KW-0479">Metal-binding</keyword>
<feature type="binding site" evidence="7">
    <location>
        <position position="480"/>
    </location>
    <ligand>
        <name>Ni(2+)</name>
        <dbReference type="ChEBI" id="CHEBI:49786"/>
    </ligand>
</feature>
<evidence type="ECO:0000313" key="9">
    <source>
        <dbReference type="Proteomes" id="UP001143349"/>
    </source>
</evidence>
<dbReference type="InterPro" id="IPR018194">
    <property type="entry name" value="Ni-dep_hyd_lsu_Ni_BS"/>
</dbReference>
<feature type="binding site" evidence="7">
    <location>
        <position position="483"/>
    </location>
    <ligand>
        <name>Fe cation</name>
        <dbReference type="ChEBI" id="CHEBI:24875"/>
    </ligand>
</feature>
<dbReference type="GO" id="GO:0030313">
    <property type="term" value="C:cell envelope"/>
    <property type="evidence" value="ECO:0007669"/>
    <property type="project" value="UniProtKB-SubCell"/>
</dbReference>